<name>A0A4Y8CXC7_9HELO</name>
<sequence length="68" mass="7590">MPTQGVKKTVSFAIEKNTTHEAPKHKNPFDDKRAKDGKKRTASSPERRGETSKSKSQRTILPLKGAQK</sequence>
<feature type="compositionally biased region" description="Basic and acidic residues" evidence="1">
    <location>
        <begin position="17"/>
        <end position="34"/>
    </location>
</feature>
<evidence type="ECO:0000313" key="3">
    <source>
        <dbReference type="Proteomes" id="UP000297299"/>
    </source>
</evidence>
<evidence type="ECO:0000313" key="2">
    <source>
        <dbReference type="EMBL" id="TEY53394.1"/>
    </source>
</evidence>
<dbReference type="Proteomes" id="UP000297299">
    <property type="component" value="Unassembled WGS sequence"/>
</dbReference>
<protein>
    <submittedName>
        <fullName evidence="2">Uncharacterized protein</fullName>
    </submittedName>
</protein>
<evidence type="ECO:0000256" key="1">
    <source>
        <dbReference type="SAM" id="MobiDB-lite"/>
    </source>
</evidence>
<reference evidence="2 3" key="1">
    <citation type="submission" date="2017-11" db="EMBL/GenBank/DDBJ databases">
        <title>Comparative genomics of Botrytis spp.</title>
        <authorList>
            <person name="Valero-Jimenez C.A."/>
            <person name="Tapia P."/>
            <person name="Veloso J."/>
            <person name="Silva-Moreno E."/>
            <person name="Staats M."/>
            <person name="Valdes J.H."/>
            <person name="Van Kan J.A.L."/>
        </authorList>
    </citation>
    <scope>NUCLEOTIDE SEQUENCE [LARGE SCALE GENOMIC DNA]</scope>
    <source>
        <strain evidence="2 3">MUCL2830</strain>
    </source>
</reference>
<proteinExistence type="predicted"/>
<accession>A0A4Y8CXC7</accession>
<feature type="region of interest" description="Disordered" evidence="1">
    <location>
        <begin position="1"/>
        <end position="68"/>
    </location>
</feature>
<dbReference type="AlphaFoldDB" id="A0A4Y8CXC7"/>
<dbReference type="EMBL" id="PHWZ01000247">
    <property type="protein sequence ID" value="TEY53394.1"/>
    <property type="molecule type" value="Genomic_DNA"/>
</dbReference>
<organism evidence="2 3">
    <name type="scientific">Botryotinia calthae</name>
    <dbReference type="NCBI Taxonomy" id="38488"/>
    <lineage>
        <taxon>Eukaryota</taxon>
        <taxon>Fungi</taxon>
        <taxon>Dikarya</taxon>
        <taxon>Ascomycota</taxon>
        <taxon>Pezizomycotina</taxon>
        <taxon>Leotiomycetes</taxon>
        <taxon>Helotiales</taxon>
        <taxon>Sclerotiniaceae</taxon>
        <taxon>Botryotinia</taxon>
    </lineage>
</organism>
<comment type="caution">
    <text evidence="2">The sequence shown here is derived from an EMBL/GenBank/DDBJ whole genome shotgun (WGS) entry which is preliminary data.</text>
</comment>
<keyword evidence="3" id="KW-1185">Reference proteome</keyword>
<gene>
    <name evidence="2" type="ORF">BOTCAL_0248g00120</name>
</gene>